<feature type="region of interest" description="Disordered" evidence="2">
    <location>
        <begin position="191"/>
        <end position="212"/>
    </location>
</feature>
<feature type="region of interest" description="Disordered" evidence="2">
    <location>
        <begin position="790"/>
        <end position="813"/>
    </location>
</feature>
<dbReference type="AlphaFoldDB" id="A0A9W7ZP73"/>
<protein>
    <submittedName>
        <fullName evidence="3">Uncharacterized protein</fullName>
    </submittedName>
</protein>
<keyword evidence="1" id="KW-0175">Coiled coil</keyword>
<evidence type="ECO:0000256" key="1">
    <source>
        <dbReference type="SAM" id="Coils"/>
    </source>
</evidence>
<sequence>MLQDAGELGVGLSQFLLLTQKLTQPSNTTLTHLVSVLRALLSLLEDVQVSRYLCCVPPAHWYAALPSSTATQPAHVWVVRLLNQVLLPPAMQGSNTGASSRSIANATLALLCCPTLAVVYEDIPPTEAGALLDLLCRRAVDTSLCPTALDQYHHLVVLLLSRAGIPFRGTSTAQRAFLEFCIEQLMGTPVGAAPGKDGTPRSTGSSPTHATDPDAPYRYYRLWIRLLDPPCDGFDRAVRRLEAHRRTALYRCLLTRVNPAHSTVTILALRCLDILLRDDPLDAKVFNPANARETLRLAFHMITATPSGARREDLVAAVAVVSTLLRRPGLRSVIADHPPVLKAVYKAVAYQWRESEHQNEVYLLLAELLEREVFSTELIDLIYEYNLVPTALASVRRFLGTCHPETSTFSPVDFLTQEEPVWWAPAQLPHAFRLLNAVARLNSEKVSSSPHLPALQSEIGEAVQVLQSFGELPDTKHPDAPPAVDCPTAGLAQSAYLATALWGLNFVDRYTHVATCPDLVSLDPSLLERPEIEHLWLELASNLAVSPPHALLDDFLVTRFPGSITHAIGRMQAFSISQRRRRLEQTTQLEAIQHSKYRAEIERLNVDLERKLTIEESQRQQNQQLELENCRVKAELESIRSTAEMSDTALAKHRERIMQLTQDNRELTAAKGSLDRQCRELTAALEDQKLQAKDAVRNYEDEQQERQILEEEQELQQERWSRTVRELRHVTGQLSETEASLKARCTENQEQGAEIERLKSDLDRLARLEAQLEDVQAQLDEQRNLAQAKTREATRLSQAVYTAQTESQSNEKRCSELQTQLDEVKDTLQRESQLVIHYQELTRHQQGQLVQHERIADMVVEMYAKRPRFTSVTTGPTSIDTGCPPAHVIRSFETTTPHPHLATTAITVSRSNHHGLGTDSPIFDIPFIRGSDGGRFNHGYRPGHFSDTLVPLATDNGREDEFGQPTQQL</sequence>
<feature type="compositionally biased region" description="Polar residues" evidence="2">
    <location>
        <begin position="795"/>
        <end position="808"/>
    </location>
</feature>
<evidence type="ECO:0000313" key="3">
    <source>
        <dbReference type="EMBL" id="KAJ1912951.1"/>
    </source>
</evidence>
<evidence type="ECO:0000256" key="2">
    <source>
        <dbReference type="SAM" id="MobiDB-lite"/>
    </source>
</evidence>
<name>A0A9W7ZP73_9FUNG</name>
<keyword evidence="4" id="KW-1185">Reference proteome</keyword>
<dbReference type="Proteomes" id="UP001150569">
    <property type="component" value="Unassembled WGS sequence"/>
</dbReference>
<evidence type="ECO:0000313" key="4">
    <source>
        <dbReference type="Proteomes" id="UP001150569"/>
    </source>
</evidence>
<organism evidence="3 4">
    <name type="scientific">Tieghemiomyces parasiticus</name>
    <dbReference type="NCBI Taxonomy" id="78921"/>
    <lineage>
        <taxon>Eukaryota</taxon>
        <taxon>Fungi</taxon>
        <taxon>Fungi incertae sedis</taxon>
        <taxon>Zoopagomycota</taxon>
        <taxon>Kickxellomycotina</taxon>
        <taxon>Dimargaritomycetes</taxon>
        <taxon>Dimargaritales</taxon>
        <taxon>Dimargaritaceae</taxon>
        <taxon>Tieghemiomyces</taxon>
    </lineage>
</organism>
<accession>A0A9W7ZP73</accession>
<reference evidence="3" key="1">
    <citation type="submission" date="2022-07" db="EMBL/GenBank/DDBJ databases">
        <title>Phylogenomic reconstructions and comparative analyses of Kickxellomycotina fungi.</title>
        <authorList>
            <person name="Reynolds N.K."/>
            <person name="Stajich J.E."/>
            <person name="Barry K."/>
            <person name="Grigoriev I.V."/>
            <person name="Crous P."/>
            <person name="Smith M.E."/>
        </authorList>
    </citation>
    <scope>NUCLEOTIDE SEQUENCE</scope>
    <source>
        <strain evidence="3">RSA 861</strain>
    </source>
</reference>
<dbReference type="EMBL" id="JANBPT010000787">
    <property type="protein sequence ID" value="KAJ1912951.1"/>
    <property type="molecule type" value="Genomic_DNA"/>
</dbReference>
<dbReference type="OrthoDB" id="10684117at2759"/>
<comment type="caution">
    <text evidence="3">The sequence shown here is derived from an EMBL/GenBank/DDBJ whole genome shotgun (WGS) entry which is preliminary data.</text>
</comment>
<gene>
    <name evidence="3" type="ORF">IWQ60_009432</name>
</gene>
<feature type="compositionally biased region" description="Polar residues" evidence="2">
    <location>
        <begin position="200"/>
        <end position="209"/>
    </location>
</feature>
<feature type="coiled-coil region" evidence="1">
    <location>
        <begin position="650"/>
        <end position="719"/>
    </location>
</feature>
<proteinExistence type="predicted"/>